<reference evidence="3 4" key="1">
    <citation type="submission" date="2019-05" db="EMBL/GenBank/DDBJ databases">
        <title>Emergence of the Ug99 lineage of the wheat stem rust pathogen through somatic hybridization.</title>
        <authorList>
            <person name="Li F."/>
            <person name="Upadhyaya N.M."/>
            <person name="Sperschneider J."/>
            <person name="Matny O."/>
            <person name="Nguyen-Phuc H."/>
            <person name="Mago R."/>
            <person name="Raley C."/>
            <person name="Miller M.E."/>
            <person name="Silverstein K.A.T."/>
            <person name="Henningsen E."/>
            <person name="Hirsch C.D."/>
            <person name="Visser B."/>
            <person name="Pretorius Z.A."/>
            <person name="Steffenson B.J."/>
            <person name="Schwessinger B."/>
            <person name="Dodds P.N."/>
            <person name="Figueroa M."/>
        </authorList>
    </citation>
    <scope>NUCLEOTIDE SEQUENCE [LARGE SCALE GENOMIC DNA]</scope>
    <source>
        <strain evidence="3">21-0</strain>
    </source>
</reference>
<keyword evidence="4" id="KW-1185">Reference proteome</keyword>
<proteinExistence type="predicted"/>
<evidence type="ECO:0000256" key="1">
    <source>
        <dbReference type="SAM" id="MobiDB-lite"/>
    </source>
</evidence>
<evidence type="ECO:0000313" key="3">
    <source>
        <dbReference type="EMBL" id="KAA1115467.1"/>
    </source>
</evidence>
<accession>A0A5B0QQ68</accession>
<keyword evidence="2" id="KW-0732">Signal</keyword>
<gene>
    <name evidence="3" type="ORF">PGT21_036737</name>
</gene>
<evidence type="ECO:0000256" key="2">
    <source>
        <dbReference type="SAM" id="SignalP"/>
    </source>
</evidence>
<name>A0A5B0QQ68_PUCGR</name>
<feature type="region of interest" description="Disordered" evidence="1">
    <location>
        <begin position="90"/>
        <end position="165"/>
    </location>
</feature>
<protein>
    <submittedName>
        <fullName evidence="3">Uncharacterized protein</fullName>
    </submittedName>
</protein>
<evidence type="ECO:0000313" key="4">
    <source>
        <dbReference type="Proteomes" id="UP000324748"/>
    </source>
</evidence>
<dbReference type="EMBL" id="VSWC01000014">
    <property type="protein sequence ID" value="KAA1115467.1"/>
    <property type="molecule type" value="Genomic_DNA"/>
</dbReference>
<dbReference type="Proteomes" id="UP000324748">
    <property type="component" value="Unassembled WGS sequence"/>
</dbReference>
<sequence>MRSFAILLGFLTQFSLHNSLPMELLAGSSVSRLSHSVESSPRGPGIAADLTATSTKNSKIPPVYLTDDSHPGNVNAMENEWKTPWSDKKQTLMHPASPASSEKSGLSSSSQTSLETFIPPRTSSDEDFLKSPGTISTSSTEASTSRELSLGDELGHSSPEATSQRVNQASTIYHHLLTIAEKPQVQLEKNNYWGRLTTYLDRAKGYSPFGRPKTVLQLTETDASELNIFLLRARQKLNAEDTKVLNEYYQTFSAFSKKSTTMIQSNPDSYEFLSEWEKKHFIAHTIMSNFFKKILSDSEFSKRENVFHLQSEQYRIVAGWGKQEKSIQQATGYLEEEVKGFGNLLGGKDFFPSFDKVDSQATLNQIESLEKEKPRLAKAWEDYLQPEEYDSRIQLLNTLAQLKKPHQIPSETISAWRAQGLDVDRMLKIVDYRPGKIEQLVEEGPRGKTQFENLETYQAGRRLFLTENVYGIPWSQSLEHYQLMQASEDVKLKYVDLSKALRAPPRIAPAPLPISPQAPPTPLELRTFSLSISIPQSKYNFVQKFVKFVGLNSKPF</sequence>
<feature type="compositionally biased region" description="Low complexity" evidence="1">
    <location>
        <begin position="134"/>
        <end position="145"/>
    </location>
</feature>
<feature type="compositionally biased region" description="Low complexity" evidence="1">
    <location>
        <begin position="97"/>
        <end position="113"/>
    </location>
</feature>
<organism evidence="3 4">
    <name type="scientific">Puccinia graminis f. sp. tritici</name>
    <dbReference type="NCBI Taxonomy" id="56615"/>
    <lineage>
        <taxon>Eukaryota</taxon>
        <taxon>Fungi</taxon>
        <taxon>Dikarya</taxon>
        <taxon>Basidiomycota</taxon>
        <taxon>Pucciniomycotina</taxon>
        <taxon>Pucciniomycetes</taxon>
        <taxon>Pucciniales</taxon>
        <taxon>Pucciniaceae</taxon>
        <taxon>Puccinia</taxon>
    </lineage>
</organism>
<feature type="signal peptide" evidence="2">
    <location>
        <begin position="1"/>
        <end position="19"/>
    </location>
</feature>
<feature type="region of interest" description="Disordered" evidence="1">
    <location>
        <begin position="59"/>
        <end position="78"/>
    </location>
</feature>
<dbReference type="OrthoDB" id="2500684at2759"/>
<feature type="chain" id="PRO_5022949415" evidence="2">
    <location>
        <begin position="20"/>
        <end position="556"/>
    </location>
</feature>
<comment type="caution">
    <text evidence="3">The sequence shown here is derived from an EMBL/GenBank/DDBJ whole genome shotgun (WGS) entry which is preliminary data.</text>
</comment>
<dbReference type="AlphaFoldDB" id="A0A5B0QQ68"/>